<gene>
    <name evidence="1" type="ORF">FRF71_00845</name>
</gene>
<dbReference type="EMBL" id="CP042345">
    <property type="protein sequence ID" value="QEA14788.1"/>
    <property type="molecule type" value="Genomic_DNA"/>
</dbReference>
<organism evidence="1 2">
    <name type="scientific">Novosphingobium ginsenosidimutans</name>
    <dbReference type="NCBI Taxonomy" id="1176536"/>
    <lineage>
        <taxon>Bacteria</taxon>
        <taxon>Pseudomonadati</taxon>
        <taxon>Pseudomonadota</taxon>
        <taxon>Alphaproteobacteria</taxon>
        <taxon>Sphingomonadales</taxon>
        <taxon>Sphingomonadaceae</taxon>
        <taxon>Novosphingobium</taxon>
    </lineage>
</organism>
<evidence type="ECO:0000313" key="2">
    <source>
        <dbReference type="Proteomes" id="UP000321172"/>
    </source>
</evidence>
<evidence type="ECO:0008006" key="3">
    <source>
        <dbReference type="Google" id="ProtNLM"/>
    </source>
</evidence>
<dbReference type="KEGG" id="ngf:FRF71_00845"/>
<keyword evidence="2" id="KW-1185">Reference proteome</keyword>
<sequence length="175" mass="19246">MVAFLRELAATQSVAAAAKAVGMSRTAAYNLRNRLQGQPFALGWEVALECGMHALAQAVMDRALNGEEIQHFYHGELVGTTRRHDNRLAQWVLENPWRVGRHQVAREYAGGDFDALLERIEAASLGWEEGEAVPGPGWPFADEEDAQRGEAHFLGASWYAANAAPPAQRRGRPGR</sequence>
<dbReference type="RefSeq" id="WP_147088769.1">
    <property type="nucleotide sequence ID" value="NZ_BAABJD010000002.1"/>
</dbReference>
<evidence type="ECO:0000313" key="1">
    <source>
        <dbReference type="EMBL" id="QEA14788.1"/>
    </source>
</evidence>
<dbReference type="AlphaFoldDB" id="A0A5B8S0W2"/>
<protein>
    <recommendedName>
        <fullName evidence="3">LysR family transcriptional regulator</fullName>
    </recommendedName>
</protein>
<proteinExistence type="predicted"/>
<accession>A0A5B8S0W2</accession>
<name>A0A5B8S0W2_9SPHN</name>
<reference evidence="1 2" key="1">
    <citation type="journal article" date="2013" name="J. Microbiol. Biotechnol.">
        <title>Novosphingobium ginsenosidimutans sp. nov., with the ability to convert ginsenoside.</title>
        <authorList>
            <person name="Kim J.K."/>
            <person name="He D."/>
            <person name="Liu Q.M."/>
            <person name="Park H.Y."/>
            <person name="Jung M.S."/>
            <person name="Yoon M.H."/>
            <person name="Kim S.C."/>
            <person name="Im W.T."/>
        </authorList>
    </citation>
    <scope>NUCLEOTIDE SEQUENCE [LARGE SCALE GENOMIC DNA]</scope>
    <source>
        <strain evidence="1 2">FW-6</strain>
    </source>
</reference>
<dbReference type="Proteomes" id="UP000321172">
    <property type="component" value="Chromosome"/>
</dbReference>
<dbReference type="OrthoDB" id="7282816at2"/>